<evidence type="ECO:0000256" key="2">
    <source>
        <dbReference type="SAM" id="MobiDB-lite"/>
    </source>
</evidence>
<feature type="region of interest" description="Disordered" evidence="2">
    <location>
        <begin position="344"/>
        <end position="380"/>
    </location>
</feature>
<keyword evidence="5" id="KW-1185">Reference proteome</keyword>
<proteinExistence type="predicted"/>
<feature type="domain" description="Teneurin-like YD-shell" evidence="3">
    <location>
        <begin position="113"/>
        <end position="413"/>
    </location>
</feature>
<feature type="compositionally biased region" description="Polar residues" evidence="2">
    <location>
        <begin position="268"/>
        <end position="279"/>
    </location>
</feature>
<dbReference type="Pfam" id="PF25023">
    <property type="entry name" value="TEN_YD-shell"/>
    <property type="match status" value="2"/>
</dbReference>
<dbReference type="RefSeq" id="WP_134132625.1">
    <property type="nucleotide sequence ID" value="NZ_SODU01000004.1"/>
</dbReference>
<dbReference type="EMBL" id="SODU01000004">
    <property type="protein sequence ID" value="TDW84496.1"/>
    <property type="molecule type" value="Genomic_DNA"/>
</dbReference>
<sequence length="649" mass="68323">MDPRGAPLRIAYSDKTPAVSYTWDAAGRRTSMTDGLGLTRFQYDAFDQLTSAGPVSYRWDAVGNLTGRTAVGHTESYTWDAANRLTSAAADSKPLASYRYDLARGTITTTQPGGLVKTEQLDVRGRTTSLSITQNGRALRTITSAYDAADNLTRSDDSVAGKSSYSYDSLNRLTAACYGVDQCTDDASDYLRYDYDANGNRTWEKRPSGSTWSLYGPANELRASITTPANYPLDVPTTHHYTYDPDGNRTSDGTTTYTWSAAGKPTTSTTAGVKTTYTHTGDGRRAISTTGPQTTHYLWDPLSPQILGTTGASQPSRYLYGSGLVAQQTPTARTPLTTTANGSVLTATTTKPDQHDYEPYGQTRAGPTNQTASTPPTPGYIGGLKLPTGNYLLGQREYNPTTGTFLTTDQAGSANPYAYTTGNPLKTTDLQGLDDIEGTLTDVSHISGYISTAALGGAVICTLARACAPAIPILLQISSATGVISAGTAGILDSQACVLKGNCSQLAADIAIVGLAGRFPALGRASEAAAAGRRITMTLGGAVVKYDANVALGYLTMGGSAKASELVAFAQTQGWVLTQSKAGPMVFIDAAGVKRLTLKQGSPRTPGSELPHVEVRNASGQRVDPFGNPVTARVLETTCPSTGICHDSL</sequence>
<reference evidence="4 5" key="1">
    <citation type="submission" date="2019-03" db="EMBL/GenBank/DDBJ databases">
        <title>Genomic Encyclopedia of Type Strains, Phase III (KMG-III): the genomes of soil and plant-associated and newly described type strains.</title>
        <authorList>
            <person name="Whitman W."/>
        </authorList>
    </citation>
    <scope>NUCLEOTIDE SEQUENCE [LARGE SCALE GENOMIC DNA]</scope>
    <source>
        <strain evidence="4 5">VKMAc-2574</strain>
    </source>
</reference>
<feature type="compositionally biased region" description="Polar residues" evidence="2">
    <location>
        <begin position="365"/>
        <end position="374"/>
    </location>
</feature>
<evidence type="ECO:0000313" key="4">
    <source>
        <dbReference type="EMBL" id="TDW84496.1"/>
    </source>
</evidence>
<dbReference type="InterPro" id="IPR050708">
    <property type="entry name" value="T6SS_VgrG/RHS"/>
</dbReference>
<dbReference type="PANTHER" id="PTHR32305">
    <property type="match status" value="1"/>
</dbReference>
<evidence type="ECO:0000313" key="5">
    <source>
        <dbReference type="Proteomes" id="UP000295060"/>
    </source>
</evidence>
<organism evidence="4 5">
    <name type="scientific">Kribbella pratensis</name>
    <dbReference type="NCBI Taxonomy" id="2512112"/>
    <lineage>
        <taxon>Bacteria</taxon>
        <taxon>Bacillati</taxon>
        <taxon>Actinomycetota</taxon>
        <taxon>Actinomycetes</taxon>
        <taxon>Propionibacteriales</taxon>
        <taxon>Kribbellaceae</taxon>
        <taxon>Kribbella</taxon>
    </lineage>
</organism>
<accession>A0ABY2F7Z3</accession>
<feature type="domain" description="Teneurin-like YD-shell" evidence="3">
    <location>
        <begin position="13"/>
        <end position="103"/>
    </location>
</feature>
<dbReference type="PANTHER" id="PTHR32305:SF15">
    <property type="entry name" value="PROTEIN RHSA-RELATED"/>
    <property type="match status" value="1"/>
</dbReference>
<evidence type="ECO:0000259" key="3">
    <source>
        <dbReference type="Pfam" id="PF25023"/>
    </source>
</evidence>
<gene>
    <name evidence="4" type="ORF">EV137_7310</name>
</gene>
<name>A0ABY2F7Z3_9ACTN</name>
<feature type="region of interest" description="Disordered" evidence="2">
    <location>
        <begin position="268"/>
        <end position="292"/>
    </location>
</feature>
<evidence type="ECO:0000256" key="1">
    <source>
        <dbReference type="ARBA" id="ARBA00022737"/>
    </source>
</evidence>
<protein>
    <submittedName>
        <fullName evidence="4">RHS repeat-associated protein</fullName>
    </submittedName>
</protein>
<dbReference type="Gene3D" id="2.180.10.10">
    <property type="entry name" value="RHS repeat-associated core"/>
    <property type="match status" value="1"/>
</dbReference>
<comment type="caution">
    <text evidence="4">The sequence shown here is derived from an EMBL/GenBank/DDBJ whole genome shotgun (WGS) entry which is preliminary data.</text>
</comment>
<dbReference type="NCBIfam" id="TIGR01643">
    <property type="entry name" value="YD_repeat_2x"/>
    <property type="match status" value="1"/>
</dbReference>
<keyword evidence="1" id="KW-0677">Repeat</keyword>
<dbReference type="NCBIfam" id="TIGR03696">
    <property type="entry name" value="Rhs_assc_core"/>
    <property type="match status" value="1"/>
</dbReference>
<dbReference type="InterPro" id="IPR056823">
    <property type="entry name" value="TEN-like_YD-shell"/>
</dbReference>
<dbReference type="InterPro" id="IPR006530">
    <property type="entry name" value="YD"/>
</dbReference>
<dbReference type="InterPro" id="IPR022385">
    <property type="entry name" value="Rhs_assc_core"/>
</dbReference>
<dbReference type="Proteomes" id="UP000295060">
    <property type="component" value="Unassembled WGS sequence"/>
</dbReference>